<dbReference type="Gene3D" id="3.40.50.1240">
    <property type="entry name" value="Phosphoglycerate mutase-like"/>
    <property type="match status" value="1"/>
</dbReference>
<reference evidence="3 4" key="1">
    <citation type="submission" date="2018-03" db="EMBL/GenBank/DDBJ databases">
        <title>Genomic Encyclopedia of Archaeal and Bacterial Type Strains, Phase II (KMG-II): from individual species to whole genera.</title>
        <authorList>
            <person name="Goeker M."/>
        </authorList>
    </citation>
    <scope>NUCLEOTIDE SEQUENCE [LARGE SCALE GENOMIC DNA]</scope>
    <source>
        <strain evidence="3 4">DSM 45601</strain>
    </source>
</reference>
<dbReference type="InterPro" id="IPR029033">
    <property type="entry name" value="His_PPase_superfam"/>
</dbReference>
<dbReference type="PANTHER" id="PTHR48100:SF1">
    <property type="entry name" value="HISTIDINE PHOSPHATASE FAMILY PROTEIN-RELATED"/>
    <property type="match status" value="1"/>
</dbReference>
<dbReference type="SUPFAM" id="SSF53254">
    <property type="entry name" value="Phosphoglycerate mutase-like"/>
    <property type="match status" value="1"/>
</dbReference>
<feature type="active site" description="Tele-phosphohistidine intermediate" evidence="1">
    <location>
        <position position="15"/>
    </location>
</feature>
<evidence type="ECO:0000256" key="2">
    <source>
        <dbReference type="PIRSR" id="PIRSR613078-2"/>
    </source>
</evidence>
<name>A0A2T0Q3T1_9ACTN</name>
<dbReference type="PANTHER" id="PTHR48100">
    <property type="entry name" value="BROAD-SPECIFICITY PHOSPHATASE YOR283W-RELATED"/>
    <property type="match status" value="1"/>
</dbReference>
<dbReference type="RefSeq" id="WP_106245595.1">
    <property type="nucleotide sequence ID" value="NZ_PVZC01000004.1"/>
</dbReference>
<dbReference type="CDD" id="cd07067">
    <property type="entry name" value="HP_PGM_like"/>
    <property type="match status" value="1"/>
</dbReference>
<dbReference type="InterPro" id="IPR050275">
    <property type="entry name" value="PGM_Phosphatase"/>
</dbReference>
<protein>
    <submittedName>
        <fullName evidence="3">Putative phosphoglycerate mutase</fullName>
    </submittedName>
</protein>
<feature type="binding site" evidence="2">
    <location>
        <position position="65"/>
    </location>
    <ligand>
        <name>substrate</name>
    </ligand>
</feature>
<feature type="active site" description="Proton donor/acceptor" evidence="1">
    <location>
        <position position="89"/>
    </location>
</feature>
<keyword evidence="4" id="KW-1185">Reference proteome</keyword>
<dbReference type="GO" id="GO:0016791">
    <property type="term" value="F:phosphatase activity"/>
    <property type="evidence" value="ECO:0007669"/>
    <property type="project" value="TreeGrafter"/>
</dbReference>
<dbReference type="SMART" id="SM00855">
    <property type="entry name" value="PGAM"/>
    <property type="match status" value="1"/>
</dbReference>
<evidence type="ECO:0000313" key="4">
    <source>
        <dbReference type="Proteomes" id="UP000237846"/>
    </source>
</evidence>
<accession>A0A2T0Q3T1</accession>
<organism evidence="3 4">
    <name type="scientific">Allonocardiopsis opalescens</name>
    <dbReference type="NCBI Taxonomy" id="1144618"/>
    <lineage>
        <taxon>Bacteria</taxon>
        <taxon>Bacillati</taxon>
        <taxon>Actinomycetota</taxon>
        <taxon>Actinomycetes</taxon>
        <taxon>Streptosporangiales</taxon>
        <taxon>Allonocardiopsis</taxon>
    </lineage>
</organism>
<gene>
    <name evidence="3" type="ORF">CLV72_10439</name>
</gene>
<proteinExistence type="predicted"/>
<dbReference type="Proteomes" id="UP000237846">
    <property type="component" value="Unassembled WGS sequence"/>
</dbReference>
<dbReference type="OrthoDB" id="4697614at2"/>
<dbReference type="EMBL" id="PVZC01000004">
    <property type="protein sequence ID" value="PRX98462.1"/>
    <property type="molecule type" value="Genomic_DNA"/>
</dbReference>
<sequence length="207" mass="22892">MSERTEGAHFYLARHGRTVWHEHNRYAGSSDVDLDGDGREQALRLADWAATEVSLDRIAVSPLRRARDTAAPVAERTGLVPVVDERLREQDFGTGEGRTLDDLVREAPEVARGFDTDPVAHPFPGAEPPEAAAERAVACLDELARGGGSVLVVAHGTLLRLVLCTVLGLPLREYRRLFPEVRNTAVTELRWHDRHHVGLLAFNAKVR</sequence>
<dbReference type="InterPro" id="IPR013078">
    <property type="entry name" value="His_Pase_superF_clade-1"/>
</dbReference>
<evidence type="ECO:0000256" key="1">
    <source>
        <dbReference type="PIRSR" id="PIRSR613078-1"/>
    </source>
</evidence>
<evidence type="ECO:0000313" key="3">
    <source>
        <dbReference type="EMBL" id="PRX98462.1"/>
    </source>
</evidence>
<comment type="caution">
    <text evidence="3">The sequence shown here is derived from an EMBL/GenBank/DDBJ whole genome shotgun (WGS) entry which is preliminary data.</text>
</comment>
<dbReference type="AlphaFoldDB" id="A0A2T0Q3T1"/>
<dbReference type="GO" id="GO:0005737">
    <property type="term" value="C:cytoplasm"/>
    <property type="evidence" value="ECO:0007669"/>
    <property type="project" value="TreeGrafter"/>
</dbReference>
<dbReference type="Pfam" id="PF00300">
    <property type="entry name" value="His_Phos_1"/>
    <property type="match status" value="1"/>
</dbReference>